<protein>
    <submittedName>
        <fullName evidence="1">Uncharacterized protein</fullName>
    </submittedName>
</protein>
<proteinExistence type="predicted"/>
<accession>A0AAV4PHV6</accession>
<sequence length="100" mass="11153">MGINTQNIHWSPELIIHSSMKNEVQMCPGYFVEGTTLQQLLESCKGKSLTYPTVTSKMLLPIELETAMSPNPFLATRTLVIKSGILVPAARNVRPIIWKV</sequence>
<comment type="caution">
    <text evidence="1">The sequence shown here is derived from an EMBL/GenBank/DDBJ whole genome shotgun (WGS) entry which is preliminary data.</text>
</comment>
<organism evidence="1 2">
    <name type="scientific">Caerostris darwini</name>
    <dbReference type="NCBI Taxonomy" id="1538125"/>
    <lineage>
        <taxon>Eukaryota</taxon>
        <taxon>Metazoa</taxon>
        <taxon>Ecdysozoa</taxon>
        <taxon>Arthropoda</taxon>
        <taxon>Chelicerata</taxon>
        <taxon>Arachnida</taxon>
        <taxon>Araneae</taxon>
        <taxon>Araneomorphae</taxon>
        <taxon>Entelegynae</taxon>
        <taxon>Araneoidea</taxon>
        <taxon>Araneidae</taxon>
        <taxon>Caerostris</taxon>
    </lineage>
</organism>
<dbReference type="Proteomes" id="UP001054837">
    <property type="component" value="Unassembled WGS sequence"/>
</dbReference>
<name>A0AAV4PHV6_9ARAC</name>
<dbReference type="EMBL" id="BPLQ01002854">
    <property type="protein sequence ID" value="GIX96045.1"/>
    <property type="molecule type" value="Genomic_DNA"/>
</dbReference>
<keyword evidence="2" id="KW-1185">Reference proteome</keyword>
<dbReference type="AlphaFoldDB" id="A0AAV4PHV6"/>
<gene>
    <name evidence="1" type="ORF">CDAR_7021</name>
</gene>
<evidence type="ECO:0000313" key="1">
    <source>
        <dbReference type="EMBL" id="GIX96045.1"/>
    </source>
</evidence>
<evidence type="ECO:0000313" key="2">
    <source>
        <dbReference type="Proteomes" id="UP001054837"/>
    </source>
</evidence>
<reference evidence="1 2" key="1">
    <citation type="submission" date="2021-06" db="EMBL/GenBank/DDBJ databases">
        <title>Caerostris darwini draft genome.</title>
        <authorList>
            <person name="Kono N."/>
            <person name="Arakawa K."/>
        </authorList>
    </citation>
    <scope>NUCLEOTIDE SEQUENCE [LARGE SCALE GENOMIC DNA]</scope>
</reference>